<dbReference type="OMA" id="IVVYYSW"/>
<evidence type="ECO:0000256" key="2">
    <source>
        <dbReference type="ARBA" id="ARBA00022448"/>
    </source>
</evidence>
<name>A0A0P1AAR6_PLAHL</name>
<keyword evidence="3 9" id="KW-0812">Transmembrane</keyword>
<evidence type="ECO:0000256" key="4">
    <source>
        <dbReference type="ARBA" id="ARBA00022989"/>
    </source>
</evidence>
<dbReference type="Gene3D" id="2.60.120.10">
    <property type="entry name" value="Jelly Rolls"/>
    <property type="match status" value="1"/>
</dbReference>
<dbReference type="Pfam" id="PF00027">
    <property type="entry name" value="cNMP_binding"/>
    <property type="match status" value="1"/>
</dbReference>
<dbReference type="InterPro" id="IPR051413">
    <property type="entry name" value="K/Na_HCN_channel"/>
</dbReference>
<dbReference type="CDD" id="cd00038">
    <property type="entry name" value="CAP_ED"/>
    <property type="match status" value="1"/>
</dbReference>
<feature type="transmembrane region" description="Helical" evidence="9">
    <location>
        <begin position="39"/>
        <end position="62"/>
    </location>
</feature>
<feature type="coiled-coil region" evidence="7">
    <location>
        <begin position="643"/>
        <end position="677"/>
    </location>
</feature>
<dbReference type="InterPro" id="IPR018490">
    <property type="entry name" value="cNMP-bd_dom_sf"/>
</dbReference>
<evidence type="ECO:0000256" key="3">
    <source>
        <dbReference type="ARBA" id="ARBA00022692"/>
    </source>
</evidence>
<dbReference type="RefSeq" id="XP_024574325.1">
    <property type="nucleotide sequence ID" value="XM_024723338.1"/>
</dbReference>
<dbReference type="InterPro" id="IPR018488">
    <property type="entry name" value="cNMP-bd_CS"/>
</dbReference>
<comment type="subcellular location">
    <subcellularLocation>
        <location evidence="1">Membrane</location>
        <topology evidence="1">Multi-pass membrane protein</topology>
    </subcellularLocation>
</comment>
<dbReference type="InterPro" id="IPR000595">
    <property type="entry name" value="cNMP-bd_dom"/>
</dbReference>
<evidence type="ECO:0000313" key="11">
    <source>
        <dbReference type="EMBL" id="CEG37956.1"/>
    </source>
</evidence>
<dbReference type="STRING" id="4781.A0A0P1AAR6"/>
<dbReference type="OrthoDB" id="421226at2759"/>
<dbReference type="SUPFAM" id="SSF51206">
    <property type="entry name" value="cAMP-binding domain-like"/>
    <property type="match status" value="1"/>
</dbReference>
<evidence type="ECO:0000256" key="9">
    <source>
        <dbReference type="SAM" id="Phobius"/>
    </source>
</evidence>
<dbReference type="GO" id="GO:0035725">
    <property type="term" value="P:sodium ion transmembrane transport"/>
    <property type="evidence" value="ECO:0007669"/>
    <property type="project" value="TreeGrafter"/>
</dbReference>
<keyword evidence="7" id="KW-0175">Coiled coil</keyword>
<dbReference type="GeneID" id="36401056"/>
<evidence type="ECO:0000256" key="1">
    <source>
        <dbReference type="ARBA" id="ARBA00004141"/>
    </source>
</evidence>
<dbReference type="SMART" id="SM00100">
    <property type="entry name" value="cNMP"/>
    <property type="match status" value="1"/>
</dbReference>
<organism evidence="11 12">
    <name type="scientific">Plasmopara halstedii</name>
    <name type="common">Downy mildew of sunflower</name>
    <dbReference type="NCBI Taxonomy" id="4781"/>
    <lineage>
        <taxon>Eukaryota</taxon>
        <taxon>Sar</taxon>
        <taxon>Stramenopiles</taxon>
        <taxon>Oomycota</taxon>
        <taxon>Peronosporomycetes</taxon>
        <taxon>Peronosporales</taxon>
        <taxon>Peronosporaceae</taxon>
        <taxon>Plasmopara</taxon>
    </lineage>
</organism>
<reference evidence="12" key="1">
    <citation type="submission" date="2014-09" db="EMBL/GenBank/DDBJ databases">
        <authorList>
            <person name="Sharma Rahul"/>
            <person name="Thines Marco"/>
        </authorList>
    </citation>
    <scope>NUCLEOTIDE SEQUENCE [LARGE SCALE GENOMIC DNA]</scope>
</reference>
<feature type="domain" description="Cyclic nucleotide-binding" evidence="10">
    <location>
        <begin position="365"/>
        <end position="470"/>
    </location>
</feature>
<dbReference type="Pfam" id="PF00520">
    <property type="entry name" value="Ion_trans"/>
    <property type="match status" value="1"/>
</dbReference>
<keyword evidence="4 9" id="KW-1133">Transmembrane helix</keyword>
<evidence type="ECO:0000313" key="12">
    <source>
        <dbReference type="Proteomes" id="UP000054928"/>
    </source>
</evidence>
<evidence type="ECO:0000256" key="5">
    <source>
        <dbReference type="ARBA" id="ARBA00023065"/>
    </source>
</evidence>
<feature type="compositionally biased region" description="Basic and acidic residues" evidence="8">
    <location>
        <begin position="603"/>
        <end position="617"/>
    </location>
</feature>
<evidence type="ECO:0000256" key="7">
    <source>
        <dbReference type="SAM" id="Coils"/>
    </source>
</evidence>
<keyword evidence="5" id="KW-0406">Ion transport</keyword>
<feature type="transmembrane region" description="Helical" evidence="9">
    <location>
        <begin position="257"/>
        <end position="283"/>
    </location>
</feature>
<dbReference type="PROSITE" id="PS50042">
    <property type="entry name" value="CNMP_BINDING_3"/>
    <property type="match status" value="1"/>
</dbReference>
<dbReference type="SUPFAM" id="SSF81324">
    <property type="entry name" value="Voltage-gated potassium channels"/>
    <property type="match status" value="1"/>
</dbReference>
<keyword evidence="6 9" id="KW-0472">Membrane</keyword>
<dbReference type="PANTHER" id="PTHR45689:SF13">
    <property type="entry name" value="CYCLIC NUCLEOTIDE-BINDING DOMAIN-CONTAINING PROTEIN"/>
    <property type="match status" value="1"/>
</dbReference>
<dbReference type="InterPro" id="IPR005821">
    <property type="entry name" value="Ion_trans_dom"/>
</dbReference>
<dbReference type="PANTHER" id="PTHR45689">
    <property type="entry name" value="I[[H]] CHANNEL, ISOFORM E"/>
    <property type="match status" value="1"/>
</dbReference>
<sequence length="695" mass="79385">MSDTPPINVLRTSLFELQDRMSHRWVLHPQSHFKTSWDLLSALIVVYYSWIIPFMLCFDWYVPSSSTRYLMKVLDFWGFVDIALRFRTGFIEYGNVVMDPRKIRQSYLRSVWFPIDVASSIPFELFIRDTVASISTRKTFKMIKYVKLPRLLRLGRFVKYLKRYKRYSSLMISLNAILFSAHVAGCLWVAILKPCTDAVEAAKPHCQDGGETDIYMVAFHHGIVSLLGVSAAYVEANDRFLSGGYGHDVSEDLNGTIYFWSSAVSIYGMILTAILFGTIIGLVQSWDRAENVFWKKMDQVSHEMDALCLPKPLRARVNAFYDYLWLNNRALSEQLNLLHDPGMSMTLRRQIAIYLFKDNLQKIPFFQLATDAVLGMICMQLHQIIYMPDDFIIHEGEIGKELFMIVKGIVRVLPPKNCKSPEDETVILLSEGDFFGEIGVVMEVERTRSVKAECMAELCVLAREGFEKILVEFPEFAIAMKKLIVKRVGEMWKDNGPERMEKMTILADTKMKRAIQTYKNMEKLRTKTRALATFRPRLSKLLNSDESFLPQEASQNYKSGPTDEIIAVATAVASSNIIDSLKGGSLDNFQRSTITETSIDETETPHENRKNDLKSESNDNNGIAVSGAIHLGSQRPLISRTSTRTFSLQLNQLEKRLESVEQRLETRMTQLDNTLEQILHLLMPSAKASSSPRIV</sequence>
<dbReference type="EMBL" id="CCYD01000291">
    <property type="protein sequence ID" value="CEG37956.1"/>
    <property type="molecule type" value="Genomic_DNA"/>
</dbReference>
<evidence type="ECO:0000259" key="10">
    <source>
        <dbReference type="PROSITE" id="PS50042"/>
    </source>
</evidence>
<dbReference type="GO" id="GO:0098855">
    <property type="term" value="C:HCN channel complex"/>
    <property type="evidence" value="ECO:0007669"/>
    <property type="project" value="TreeGrafter"/>
</dbReference>
<feature type="region of interest" description="Disordered" evidence="8">
    <location>
        <begin position="596"/>
        <end position="621"/>
    </location>
</feature>
<accession>A0A0P1AAR6</accession>
<dbReference type="Proteomes" id="UP000054928">
    <property type="component" value="Unassembled WGS sequence"/>
</dbReference>
<dbReference type="GO" id="GO:0003254">
    <property type="term" value="P:regulation of membrane depolarization"/>
    <property type="evidence" value="ECO:0007669"/>
    <property type="project" value="TreeGrafter"/>
</dbReference>
<dbReference type="InterPro" id="IPR014710">
    <property type="entry name" value="RmlC-like_jellyroll"/>
</dbReference>
<evidence type="ECO:0000256" key="6">
    <source>
        <dbReference type="ARBA" id="ARBA00023136"/>
    </source>
</evidence>
<proteinExistence type="predicted"/>
<dbReference type="GO" id="GO:0005249">
    <property type="term" value="F:voltage-gated potassium channel activity"/>
    <property type="evidence" value="ECO:0007669"/>
    <property type="project" value="TreeGrafter"/>
</dbReference>
<dbReference type="Gene3D" id="1.10.287.70">
    <property type="match status" value="1"/>
</dbReference>
<protein>
    <submittedName>
        <fullName evidence="11">Voltage-gated ion channel superfamily</fullName>
    </submittedName>
</protein>
<dbReference type="PROSITE" id="PS00888">
    <property type="entry name" value="CNMP_BINDING_1"/>
    <property type="match status" value="1"/>
</dbReference>
<feature type="transmembrane region" description="Helical" evidence="9">
    <location>
        <begin position="169"/>
        <end position="191"/>
    </location>
</feature>
<keyword evidence="2" id="KW-0813">Transport</keyword>
<dbReference type="Gene3D" id="1.10.287.630">
    <property type="entry name" value="Helix hairpin bin"/>
    <property type="match status" value="1"/>
</dbReference>
<dbReference type="AlphaFoldDB" id="A0A0P1AAR6"/>
<evidence type="ECO:0000256" key="8">
    <source>
        <dbReference type="SAM" id="MobiDB-lite"/>
    </source>
</evidence>
<keyword evidence="12" id="KW-1185">Reference proteome</keyword>